<keyword evidence="2" id="KW-1185">Reference proteome</keyword>
<sequence>MIQPSQIKPHVPVVCSKGGQFAVVDHVEGTGSIKLAKDDKGQHHYIPMSWVTKVDDKVHVDRPGDQAMREWTMTPTA</sequence>
<dbReference type="Pfam" id="PF09939">
    <property type="entry name" value="DUF2171"/>
    <property type="match status" value="1"/>
</dbReference>
<dbReference type="EMBL" id="CP089983">
    <property type="protein sequence ID" value="WXB04744.1"/>
    <property type="molecule type" value="Genomic_DNA"/>
</dbReference>
<dbReference type="InterPro" id="IPR018684">
    <property type="entry name" value="DUF2171"/>
</dbReference>
<protein>
    <submittedName>
        <fullName evidence="1">DUF2171 domain-containing protein</fullName>
    </submittedName>
</protein>
<gene>
    <name evidence="1" type="ORF">LVJ94_48605</name>
</gene>
<name>A0ABZ2L1C7_9BACT</name>
<evidence type="ECO:0000313" key="2">
    <source>
        <dbReference type="Proteomes" id="UP001374803"/>
    </source>
</evidence>
<dbReference type="RefSeq" id="WP_394834389.1">
    <property type="nucleotide sequence ID" value="NZ_CP089929.1"/>
</dbReference>
<evidence type="ECO:0000313" key="1">
    <source>
        <dbReference type="EMBL" id="WXB04744.1"/>
    </source>
</evidence>
<proteinExistence type="predicted"/>
<accession>A0ABZ2L1C7</accession>
<organism evidence="1 2">
    <name type="scientific">Pendulispora rubella</name>
    <dbReference type="NCBI Taxonomy" id="2741070"/>
    <lineage>
        <taxon>Bacteria</taxon>
        <taxon>Pseudomonadati</taxon>
        <taxon>Myxococcota</taxon>
        <taxon>Myxococcia</taxon>
        <taxon>Myxococcales</taxon>
        <taxon>Sorangiineae</taxon>
        <taxon>Pendulisporaceae</taxon>
        <taxon>Pendulispora</taxon>
    </lineage>
</organism>
<dbReference type="Proteomes" id="UP001374803">
    <property type="component" value="Chromosome"/>
</dbReference>
<reference evidence="1" key="1">
    <citation type="submission" date="2021-12" db="EMBL/GenBank/DDBJ databases">
        <title>Discovery of the Pendulisporaceae a myxobacterial family with distinct sporulation behavior and unique specialized metabolism.</title>
        <authorList>
            <person name="Garcia R."/>
            <person name="Popoff A."/>
            <person name="Bader C.D."/>
            <person name="Loehr J."/>
            <person name="Walesch S."/>
            <person name="Walt C."/>
            <person name="Boldt J."/>
            <person name="Bunk B."/>
            <person name="Haeckl F.J.F.P.J."/>
            <person name="Gunesch A.P."/>
            <person name="Birkelbach J."/>
            <person name="Nuebel U."/>
            <person name="Pietschmann T."/>
            <person name="Bach T."/>
            <person name="Mueller R."/>
        </authorList>
    </citation>
    <scope>NUCLEOTIDE SEQUENCE</scope>
    <source>
        <strain evidence="1">MSr11367</strain>
    </source>
</reference>